<accession>A0A8B6D025</accession>
<comment type="caution">
    <text evidence="1">The sequence shown here is derived from an EMBL/GenBank/DDBJ whole genome shotgun (WGS) entry which is preliminary data.</text>
</comment>
<proteinExistence type="predicted"/>
<dbReference type="InterPro" id="IPR042292">
    <property type="entry name" value="ARL15"/>
</dbReference>
<dbReference type="PANTHER" id="PTHR46693">
    <property type="entry name" value="ADP-RIBOSYLATION FACTOR-LIKE PROTEIN 15"/>
    <property type="match status" value="1"/>
</dbReference>
<dbReference type="CDD" id="cd19757">
    <property type="entry name" value="Bbox1"/>
    <property type="match status" value="1"/>
</dbReference>
<organism evidence="1 2">
    <name type="scientific">Mytilus galloprovincialis</name>
    <name type="common">Mediterranean mussel</name>
    <dbReference type="NCBI Taxonomy" id="29158"/>
    <lineage>
        <taxon>Eukaryota</taxon>
        <taxon>Metazoa</taxon>
        <taxon>Spiralia</taxon>
        <taxon>Lophotrochozoa</taxon>
        <taxon>Mollusca</taxon>
        <taxon>Bivalvia</taxon>
        <taxon>Autobranchia</taxon>
        <taxon>Pteriomorphia</taxon>
        <taxon>Mytilida</taxon>
        <taxon>Mytiloidea</taxon>
        <taxon>Mytilidae</taxon>
        <taxon>Mytilinae</taxon>
        <taxon>Mytilus</taxon>
    </lineage>
</organism>
<keyword evidence="2" id="KW-1185">Reference proteome</keyword>
<dbReference type="InterPro" id="IPR027417">
    <property type="entry name" value="P-loop_NTPase"/>
</dbReference>
<dbReference type="EMBL" id="UYJE01002626">
    <property type="protein sequence ID" value="VDI12414.1"/>
    <property type="molecule type" value="Genomic_DNA"/>
</dbReference>
<gene>
    <name evidence="1" type="ORF">MGAL_10B076744</name>
</gene>
<dbReference type="Gene3D" id="3.40.50.300">
    <property type="entry name" value="P-loop containing nucleotide triphosphate hydrolases"/>
    <property type="match status" value="1"/>
</dbReference>
<dbReference type="PANTHER" id="PTHR46693:SF1">
    <property type="entry name" value="ADP-RIBOSYLATION FACTOR-LIKE PROTEIN 15"/>
    <property type="match status" value="1"/>
</dbReference>
<reference evidence="1" key="1">
    <citation type="submission" date="2018-11" db="EMBL/GenBank/DDBJ databases">
        <authorList>
            <person name="Alioto T."/>
            <person name="Alioto T."/>
        </authorList>
    </citation>
    <scope>NUCLEOTIDE SEQUENCE</scope>
</reference>
<name>A0A8B6D025_MYTGA</name>
<evidence type="ECO:0000313" key="1">
    <source>
        <dbReference type="EMBL" id="VDI12414.1"/>
    </source>
</evidence>
<evidence type="ECO:0000313" key="2">
    <source>
        <dbReference type="Proteomes" id="UP000596742"/>
    </source>
</evidence>
<dbReference type="AlphaFoldDB" id="A0A8B6D025"/>
<dbReference type="OrthoDB" id="6214638at2759"/>
<sequence>MNLKCLLDNALMALESEKRRDIKVVIAGRIGTGKTSLVRRLLREEPTSLESTNGIEIHRSQCKIKSDEWTRKDNSIIEQGIKEIDPHLMNIYLKSGSKKRRNINLVIKDKTGTGKTSFLRTLLREEPTSLESTNGIEIHRSQCKIKSDELTRKDGMGQERNVLIQAPEKSSKITGFDRYQERAIPFTKFGICDNPDIKKRHNKQWTIPMSYNLSRILYETIKKLGKTTEETNVFEHVHDRENETVMSDAFDHSHFLEKSRSGTLPMIIRSMSQEQSISYEKDNNKRSIYVSGSRIAVPGIFGTDERKRHRVMNPRQRKMFTEYFQNIKTINTAFLRSQGITMEHFERIIKYCNETIQCVEVHSLPQEMVKIAFDLHSSQFQASYDLSSVDGNNSTFGKLNRKNKVSLDQKKTTHGNEQDNRYFSKRKLVQCQMCIDHNEALHWCNTCRRNICNFCKLYHEKVWIVKHHDVQSFQF</sequence>
<dbReference type="SUPFAM" id="SSF52540">
    <property type="entry name" value="P-loop containing nucleoside triphosphate hydrolases"/>
    <property type="match status" value="1"/>
</dbReference>
<dbReference type="Proteomes" id="UP000596742">
    <property type="component" value="Unassembled WGS sequence"/>
</dbReference>
<protein>
    <submittedName>
        <fullName evidence="1">Uncharacterized protein</fullName>
    </submittedName>
</protein>